<dbReference type="AlphaFoldDB" id="A0ABD2I9Q2"/>
<dbReference type="EMBL" id="JBICCN010000373">
    <property type="protein sequence ID" value="KAL3072878.1"/>
    <property type="molecule type" value="Genomic_DNA"/>
</dbReference>
<dbReference type="SUPFAM" id="SSF50978">
    <property type="entry name" value="WD40 repeat-like"/>
    <property type="match status" value="1"/>
</dbReference>
<protein>
    <recommendedName>
        <fullName evidence="10">Minichromosome loss protein Mcl1 middle region domain-containing protein</fullName>
    </recommendedName>
</protein>
<evidence type="ECO:0000256" key="3">
    <source>
        <dbReference type="ARBA" id="ARBA00022737"/>
    </source>
</evidence>
<evidence type="ECO:0000256" key="1">
    <source>
        <dbReference type="ARBA" id="ARBA00004123"/>
    </source>
</evidence>
<evidence type="ECO:0000256" key="2">
    <source>
        <dbReference type="ARBA" id="ARBA00022574"/>
    </source>
</evidence>
<dbReference type="PANTHER" id="PTHR19932:SF10">
    <property type="entry name" value="WD REPEAT AND HMG-BOX DNA-BINDING PROTEIN 1"/>
    <property type="match status" value="1"/>
</dbReference>
<keyword evidence="2" id="KW-0853">WD repeat</keyword>
<name>A0ABD2I9Q2_HETSC</name>
<dbReference type="SUPFAM" id="SSF50998">
    <property type="entry name" value="Quinoprotein alcohol dehydrogenase-like"/>
    <property type="match status" value="1"/>
</dbReference>
<evidence type="ECO:0000259" key="6">
    <source>
        <dbReference type="Pfam" id="PF12341"/>
    </source>
</evidence>
<dbReference type="InterPro" id="IPR048591">
    <property type="entry name" value="WDHD1/CFT4_hel"/>
</dbReference>
<evidence type="ECO:0000256" key="4">
    <source>
        <dbReference type="ARBA" id="ARBA00023242"/>
    </source>
</evidence>
<proteinExistence type="predicted"/>
<keyword evidence="4" id="KW-0539">Nucleus</keyword>
<feature type="region of interest" description="Disordered" evidence="5">
    <location>
        <begin position="964"/>
        <end position="989"/>
    </location>
</feature>
<evidence type="ECO:0000313" key="8">
    <source>
        <dbReference type="EMBL" id="KAL3072878.1"/>
    </source>
</evidence>
<feature type="region of interest" description="Disordered" evidence="5">
    <location>
        <begin position="1072"/>
        <end position="1103"/>
    </location>
</feature>
<evidence type="ECO:0000256" key="5">
    <source>
        <dbReference type="SAM" id="MobiDB-lite"/>
    </source>
</evidence>
<comment type="subcellular location">
    <subcellularLocation>
        <location evidence="1">Nucleus</location>
    </subcellularLocation>
</comment>
<keyword evidence="9" id="KW-1185">Reference proteome</keyword>
<sequence>MTVVTRSKHIHAPGVLSLAIDQSGSDAQTVFCCSSDETLGLWTCAGAGALEVDIRNTANNCRGVLAVFGEDIYVAEQGQDVITGNDQHVVVKYGLAAFLSSSPLLMFSLELTALACDGTHLIAGSSDFTVKCCSLGSGGETNFDRYECDAAIVNLSISPNGAYFAVSTADGYVEIRPVVKPSGTAGKRPLFRQRVVNQQFSDINSDCPRMQCLWHWDEAPVSAVSASSSAALHRLLFIAGKGGVFVLDSDSWEQRTLLTHAELAYDTFSVLAICPSSAGHSLLAAATLRGALALWRLPADGCRSAAQFLAIHSQISANLGTITSILFRPNPQGNCVDEENAVILAAFSEGYICSVTDVAQSADSAHSSAKNKTSAAFVVDDEAIEIDEEATAVRAPPKIVLSDDEGDGAGADSVIAENDDLDTDLGLIKSQCGFDQFGQFVGHSSSLAAGGESSLNAEGRRFGAGIPSAYRMRPPKPFANGATPAVGEAADRYLMWNLYGQIKSYKSNDNESTIEVAFHDATVHSEVIIDNTSQNYVLGDLNADLFALATESNANKESELYVHHISAWGEHSSRVWTQQMLPDERIQCLCVGRHFVAVATDARHLRVFTAGGTQRFVVSLAISPLTMTAHGDKLAIVEPTGGVIVDSEDDYEHRVSVSVYTVNALSGDCCAPSLDWTCPIPLSPFSRLCWLNFTAVGNLATMDEECTVRLHLPGPNGGVGLWLPVIYGTELLREPEADFLWPIALTEVPQPQFRHIYCRSSKFPAFGTKSIPETVPWTMPLLNMDSERGKLENELMLNEIQQIVVRHSADDNGTLALDAVQSRQIAQLTQDYMSNLLKLFSVSCQLNREGRATEIAHRTTNSKLIQAMCNYASKARRPGLSEKIASIGREHLQAVEAEQQRKKQQSANLNYGNSILYHRRVENGAKDGTERTVADTVTPNVNKMLVPKRKVTADALLDSLRTEDGAKKHKQNAKLCPPPPSVPSSLSSSSATLSSALWDHENDENAIVVIDNSSTAQSQDAIINSSSHLIGCSNTTMNSSTMLVPLSDSMLLDASPLNNPFKKKALLRTPSAVSGEKLGKSSTTQSTAGGVGGPPSNRGFLEQSRDNLSGFVDFFDTLQSASARKK</sequence>
<dbReference type="Pfam" id="PF12341">
    <property type="entry name" value="Mcl1_mid"/>
    <property type="match status" value="1"/>
</dbReference>
<evidence type="ECO:0000313" key="9">
    <source>
        <dbReference type="Proteomes" id="UP001620645"/>
    </source>
</evidence>
<dbReference type="GO" id="GO:0005634">
    <property type="term" value="C:nucleus"/>
    <property type="evidence" value="ECO:0007669"/>
    <property type="project" value="UniProtKB-SubCell"/>
</dbReference>
<evidence type="ECO:0000259" key="7">
    <source>
        <dbReference type="Pfam" id="PF20946"/>
    </source>
</evidence>
<gene>
    <name evidence="8" type="ORF">niasHS_017852</name>
</gene>
<dbReference type="InterPro" id="IPR022100">
    <property type="entry name" value="WDHD1/CFT4_beta-prop_2nd"/>
</dbReference>
<dbReference type="Pfam" id="PF20946">
    <property type="entry name" value="Ctf4_C"/>
    <property type="match status" value="1"/>
</dbReference>
<dbReference type="Gene3D" id="2.130.10.10">
    <property type="entry name" value="YVTN repeat-like/Quinoprotein amine dehydrogenase"/>
    <property type="match status" value="1"/>
</dbReference>
<keyword evidence="3" id="KW-0677">Repeat</keyword>
<comment type="caution">
    <text evidence="8">The sequence shown here is derived from an EMBL/GenBank/DDBJ whole genome shotgun (WGS) entry which is preliminary data.</text>
</comment>
<feature type="domain" description="WDHD1/CFT4 helical bundle" evidence="7">
    <location>
        <begin position="790"/>
        <end position="892"/>
    </location>
</feature>
<dbReference type="InterPro" id="IPR015943">
    <property type="entry name" value="WD40/YVTN_repeat-like_dom_sf"/>
</dbReference>
<dbReference type="InterPro" id="IPR011047">
    <property type="entry name" value="Quinoprotein_ADH-like_sf"/>
</dbReference>
<dbReference type="Proteomes" id="UP001620645">
    <property type="component" value="Unassembled WGS sequence"/>
</dbReference>
<dbReference type="InterPro" id="IPR036322">
    <property type="entry name" value="WD40_repeat_dom_sf"/>
</dbReference>
<feature type="domain" description="WDHD1/CFT4 second beta-propeller" evidence="6">
    <location>
        <begin position="476"/>
        <end position="781"/>
    </location>
</feature>
<evidence type="ECO:0008006" key="10">
    <source>
        <dbReference type="Google" id="ProtNLM"/>
    </source>
</evidence>
<accession>A0ABD2I9Q2</accession>
<reference evidence="8 9" key="1">
    <citation type="submission" date="2024-10" db="EMBL/GenBank/DDBJ databases">
        <authorList>
            <person name="Kim D."/>
        </authorList>
    </citation>
    <scope>NUCLEOTIDE SEQUENCE [LARGE SCALE GENOMIC DNA]</scope>
    <source>
        <strain evidence="8">Taebaek</strain>
    </source>
</reference>
<dbReference type="PANTHER" id="PTHR19932">
    <property type="entry name" value="WD REPEAT AND HMG-BOX DNA BINDING PROTEIN"/>
    <property type="match status" value="1"/>
</dbReference>
<organism evidence="8 9">
    <name type="scientific">Heterodera schachtii</name>
    <name type="common">Sugarbeet cyst nematode worm</name>
    <name type="synonym">Tylenchus schachtii</name>
    <dbReference type="NCBI Taxonomy" id="97005"/>
    <lineage>
        <taxon>Eukaryota</taxon>
        <taxon>Metazoa</taxon>
        <taxon>Ecdysozoa</taxon>
        <taxon>Nematoda</taxon>
        <taxon>Chromadorea</taxon>
        <taxon>Rhabditida</taxon>
        <taxon>Tylenchina</taxon>
        <taxon>Tylenchomorpha</taxon>
        <taxon>Tylenchoidea</taxon>
        <taxon>Heteroderidae</taxon>
        <taxon>Heteroderinae</taxon>
        <taxon>Heterodera</taxon>
    </lineage>
</organism>